<dbReference type="CDD" id="cd12091">
    <property type="entry name" value="FANCM_ID"/>
    <property type="match status" value="1"/>
</dbReference>
<dbReference type="GeneID" id="30146702"/>
<evidence type="ECO:0000259" key="12">
    <source>
        <dbReference type="PROSITE" id="PS51194"/>
    </source>
</evidence>
<feature type="region of interest" description="Disordered" evidence="10">
    <location>
        <begin position="851"/>
        <end position="901"/>
    </location>
</feature>
<keyword evidence="3" id="KW-0547">Nucleotide-binding</keyword>
<dbReference type="GO" id="GO:0000400">
    <property type="term" value="F:four-way junction DNA binding"/>
    <property type="evidence" value="ECO:0007669"/>
    <property type="project" value="TreeGrafter"/>
</dbReference>
<dbReference type="GO" id="GO:0007535">
    <property type="term" value="P:donor selection"/>
    <property type="evidence" value="ECO:0007669"/>
    <property type="project" value="EnsemblFungi"/>
</dbReference>
<evidence type="ECO:0000313" key="13">
    <source>
        <dbReference type="EMBL" id="ODQ79825.1"/>
    </source>
</evidence>
<dbReference type="PANTHER" id="PTHR14025">
    <property type="entry name" value="FANCONI ANEMIA GROUP M FANCM FAMILY MEMBER"/>
    <property type="match status" value="1"/>
</dbReference>
<dbReference type="GO" id="GO:0070336">
    <property type="term" value="F:flap-structured DNA binding"/>
    <property type="evidence" value="ECO:0007669"/>
    <property type="project" value="EnsemblFungi"/>
</dbReference>
<dbReference type="PANTHER" id="PTHR14025:SF20">
    <property type="entry name" value="FANCONI ANEMIA GROUP M PROTEIN"/>
    <property type="match status" value="1"/>
</dbReference>
<organism evidence="13 14">
    <name type="scientific">Babjeviella inositovora NRRL Y-12698</name>
    <dbReference type="NCBI Taxonomy" id="984486"/>
    <lineage>
        <taxon>Eukaryota</taxon>
        <taxon>Fungi</taxon>
        <taxon>Dikarya</taxon>
        <taxon>Ascomycota</taxon>
        <taxon>Saccharomycotina</taxon>
        <taxon>Pichiomycetes</taxon>
        <taxon>Serinales incertae sedis</taxon>
        <taxon>Babjeviella</taxon>
    </lineage>
</organism>
<dbReference type="InterPro" id="IPR014001">
    <property type="entry name" value="Helicase_ATP-bd"/>
</dbReference>
<evidence type="ECO:0000256" key="3">
    <source>
        <dbReference type="ARBA" id="ARBA00022741"/>
    </source>
</evidence>
<dbReference type="InterPro" id="IPR027417">
    <property type="entry name" value="P-loop_NTPase"/>
</dbReference>
<dbReference type="Proteomes" id="UP000094336">
    <property type="component" value="Unassembled WGS sequence"/>
</dbReference>
<evidence type="ECO:0000256" key="6">
    <source>
        <dbReference type="ARBA" id="ARBA00022840"/>
    </source>
</evidence>
<dbReference type="FunFam" id="3.40.50.300:FF:000861">
    <property type="entry name" value="Fanconi anemia, complementation group M"/>
    <property type="match status" value="1"/>
</dbReference>
<evidence type="ECO:0000256" key="5">
    <source>
        <dbReference type="ARBA" id="ARBA00022806"/>
    </source>
</evidence>
<dbReference type="Pfam" id="PF04851">
    <property type="entry name" value="ResIII"/>
    <property type="match status" value="1"/>
</dbReference>
<evidence type="ECO:0000256" key="10">
    <source>
        <dbReference type="SAM" id="MobiDB-lite"/>
    </source>
</evidence>
<dbReference type="AlphaFoldDB" id="A0A1E3QQ69"/>
<dbReference type="CDD" id="cd18033">
    <property type="entry name" value="DEXDc_FANCM"/>
    <property type="match status" value="1"/>
</dbReference>
<dbReference type="InterPro" id="IPR039686">
    <property type="entry name" value="FANCM/Mph1-like_ID"/>
</dbReference>
<keyword evidence="7" id="KW-0539">Nucleus</keyword>
<feature type="domain" description="Helicase C-terminal" evidence="12">
    <location>
        <begin position="525"/>
        <end position="692"/>
    </location>
</feature>
<dbReference type="GO" id="GO:0005634">
    <property type="term" value="C:nucleus"/>
    <property type="evidence" value="ECO:0007669"/>
    <property type="project" value="UniProtKB-SubCell"/>
</dbReference>
<evidence type="ECO:0000256" key="4">
    <source>
        <dbReference type="ARBA" id="ARBA00022801"/>
    </source>
</evidence>
<keyword evidence="5" id="KW-0347">Helicase</keyword>
<dbReference type="GO" id="GO:0033567">
    <property type="term" value="P:DNA replication, Okazaki fragment processing"/>
    <property type="evidence" value="ECO:0007669"/>
    <property type="project" value="EnsemblFungi"/>
</dbReference>
<dbReference type="GO" id="GO:0009378">
    <property type="term" value="F:four-way junction helicase activity"/>
    <property type="evidence" value="ECO:0007669"/>
    <property type="project" value="TreeGrafter"/>
</dbReference>
<evidence type="ECO:0000256" key="8">
    <source>
        <dbReference type="ARBA" id="ARBA00047995"/>
    </source>
</evidence>
<dbReference type="PROSITE" id="PS51194">
    <property type="entry name" value="HELICASE_CTER"/>
    <property type="match status" value="1"/>
</dbReference>
<dbReference type="GO" id="GO:0045003">
    <property type="term" value="P:double-strand break repair via synthesis-dependent strand annealing"/>
    <property type="evidence" value="ECO:0007669"/>
    <property type="project" value="TreeGrafter"/>
</dbReference>
<comment type="function">
    <text evidence="9">ATP-dependent DNA helicase involved in DNA damage repair by homologous recombination and in genome maintenance. Capable of unwinding D-loops. Plays a role in limiting crossover recombinants during mitotic DNA double-strand break (DSB) repair. Component of a FANCM-MHF complex which promotes gene conversion at blocked replication forks, probably by reversal of the stalled fork.</text>
</comment>
<dbReference type="PROSITE" id="PS51192">
    <property type="entry name" value="HELICASE_ATP_BIND_1"/>
    <property type="match status" value="1"/>
</dbReference>
<comment type="catalytic activity">
    <reaction evidence="8 9">
        <text>ATP + H2O = ADP + phosphate + H(+)</text>
        <dbReference type="Rhea" id="RHEA:13065"/>
        <dbReference type="ChEBI" id="CHEBI:15377"/>
        <dbReference type="ChEBI" id="CHEBI:15378"/>
        <dbReference type="ChEBI" id="CHEBI:30616"/>
        <dbReference type="ChEBI" id="CHEBI:43474"/>
        <dbReference type="ChEBI" id="CHEBI:456216"/>
        <dbReference type="EC" id="3.6.4.12"/>
    </reaction>
</comment>
<dbReference type="GO" id="GO:0016887">
    <property type="term" value="F:ATP hydrolysis activity"/>
    <property type="evidence" value="ECO:0007669"/>
    <property type="project" value="RHEA"/>
</dbReference>
<feature type="region of interest" description="Disordered" evidence="10">
    <location>
        <begin position="537"/>
        <end position="583"/>
    </location>
</feature>
<dbReference type="GO" id="GO:0060543">
    <property type="term" value="P:negative regulation of strand invasion"/>
    <property type="evidence" value="ECO:0007669"/>
    <property type="project" value="EnsemblFungi"/>
</dbReference>
<dbReference type="GO" id="GO:0036297">
    <property type="term" value="P:interstrand cross-link repair"/>
    <property type="evidence" value="ECO:0007669"/>
    <property type="project" value="EnsemblFungi"/>
</dbReference>
<dbReference type="SUPFAM" id="SSF52540">
    <property type="entry name" value="P-loop containing nucleoside triphosphate hydrolases"/>
    <property type="match status" value="1"/>
</dbReference>
<proteinExistence type="inferred from homology"/>
<dbReference type="InterPro" id="IPR006935">
    <property type="entry name" value="Helicase/UvrB_N"/>
</dbReference>
<evidence type="ECO:0000313" key="14">
    <source>
        <dbReference type="Proteomes" id="UP000094336"/>
    </source>
</evidence>
<accession>A0A1E3QQ69</accession>
<dbReference type="EMBL" id="KV454431">
    <property type="protein sequence ID" value="ODQ79825.1"/>
    <property type="molecule type" value="Genomic_DNA"/>
</dbReference>
<dbReference type="SMART" id="SM00487">
    <property type="entry name" value="DEXDc"/>
    <property type="match status" value="1"/>
</dbReference>
<evidence type="ECO:0000256" key="2">
    <source>
        <dbReference type="ARBA" id="ARBA00009889"/>
    </source>
</evidence>
<reference evidence="14" key="1">
    <citation type="submission" date="2016-05" db="EMBL/GenBank/DDBJ databases">
        <title>Comparative genomics of biotechnologically important yeasts.</title>
        <authorList>
            <consortium name="DOE Joint Genome Institute"/>
            <person name="Riley R."/>
            <person name="Haridas S."/>
            <person name="Wolfe K.H."/>
            <person name="Lopes M.R."/>
            <person name="Hittinger C.T."/>
            <person name="Goker M."/>
            <person name="Salamov A."/>
            <person name="Wisecaver J."/>
            <person name="Long T.M."/>
            <person name="Aerts A.L."/>
            <person name="Barry K."/>
            <person name="Choi C."/>
            <person name="Clum A."/>
            <person name="Coughlan A.Y."/>
            <person name="Deshpande S."/>
            <person name="Douglass A.P."/>
            <person name="Hanson S.J."/>
            <person name="Klenk H.-P."/>
            <person name="Labutti K."/>
            <person name="Lapidus A."/>
            <person name="Lindquist E."/>
            <person name="Lipzen A."/>
            <person name="Meier-Kolthoff J.P."/>
            <person name="Ohm R.A."/>
            <person name="Otillar R.P."/>
            <person name="Pangilinan J."/>
            <person name="Peng Y."/>
            <person name="Rokas A."/>
            <person name="Rosa C.A."/>
            <person name="Scheuner C."/>
            <person name="Sibirny A.A."/>
            <person name="Slot J.C."/>
            <person name="Stielow J.B."/>
            <person name="Sun H."/>
            <person name="Kurtzman C.P."/>
            <person name="Blackwell M."/>
            <person name="Grigoriev I.V."/>
            <person name="Jeffries T.W."/>
        </authorList>
    </citation>
    <scope>NUCLEOTIDE SEQUENCE [LARGE SCALE GENOMIC DNA]</scope>
    <source>
        <strain evidence="14">NRRL Y-12698</strain>
    </source>
</reference>
<feature type="compositionally biased region" description="Basic and acidic residues" evidence="10">
    <location>
        <begin position="565"/>
        <end position="574"/>
    </location>
</feature>
<keyword evidence="4" id="KW-0378">Hydrolase</keyword>
<dbReference type="EC" id="3.6.4.12" evidence="9"/>
<protein>
    <recommendedName>
        <fullName evidence="9">ATP-dependent DNA helicase</fullName>
        <ecNumber evidence="9">3.6.4.12</ecNumber>
    </recommendedName>
</protein>
<dbReference type="Pfam" id="PF00271">
    <property type="entry name" value="Helicase_C"/>
    <property type="match status" value="1"/>
</dbReference>
<name>A0A1E3QQ69_9ASCO</name>
<dbReference type="RefSeq" id="XP_018985153.1">
    <property type="nucleotide sequence ID" value="XM_019128849.1"/>
</dbReference>
<comment type="subunit">
    <text evidence="9">Interacts with the MHF histone-fold complex to form the FANCM-MHF complex.</text>
</comment>
<dbReference type="InterPro" id="IPR044749">
    <property type="entry name" value="FANCM_DEXDc"/>
</dbReference>
<evidence type="ECO:0000256" key="7">
    <source>
        <dbReference type="ARBA" id="ARBA00023242"/>
    </source>
</evidence>
<keyword evidence="14" id="KW-1185">Reference proteome</keyword>
<sequence>MTEVTGNLKASAFGASAFDDAFDHDSDSFDDSEILQELAIKDQTSLNRQIHTTTIHLPKQSTLGGGIVPGLYEEIRTTISYGPTHHQFDYQALQSYIYPMNLELRDYQFNIVRHTFYKNLLCALPTGLGKTFIASTVMLNYYRWVPQGKIIFMAPTRPLVAQQIKAFCGITGIPPSDAAVLLDKTKRNREEIWRDKRVFFTTPQVVENDLAHGSINPKDICLLVIDEAHRSRGNYAYHNVVKFINRFNHSYRLLALTATPAADVEGVQEIVDNLGISKIEVRTEESMDIKKYMMEKEVERIRVVNTDEMEELIDLLAEAAAPLLDIANAAHVYDITDPRRINAFMAMDSIRRLSADRTLGPAKFAHLPVLRVLFIVGHALGRIKMYGIRPFYAYFKEKYAEFSAKAKSNRSAKTTNEGIFYTHEAIPRILARCEELVETPMFMGHPKLDHTIDELMGFFKQALPDSKVIIFTEFRESALDIVRAIELVGRNAEAVTRALGTPLESAIQDDLRSHIFIGQAPEKDKFDEAKYLEKKKKSSKKLKHFNPDEELGDEVAPKPKRAPKKKDSDNRSMSRLESSYDANLKGMSQKMQKELIRKFKAGEYNILVATSIGEEGLDIGEVDMIICYDSTRSPIKNVQRMGRTGRKRNGKVVLLFAGNEESKFDAAMAGYEYIQNHIVSSNVIQLKPSDRIIPNGHEPVCEKRFIELPQESVEIANAAEDEDEILKIAMAYMMPKPKKGKKGKAEPAKKSVKQFFMPDNVDTGFKSASKLVQKVEPQVEADENTSYVSFDSFIKEKEAGSDLLKRPFNILDGLSDEEDLNQSPGKRKLVSPVEESLNLLNGLNVLPASSPNIPVSPNDPHIATPKNTSHVSSSKPAVTDSVKPKKTGASLGPKKAPTGPNVLESLRMANKLRVVRPTDVPVIQNPHNTSIDDPMVIDDEEEFIQPGNTEYGVSINLSDSDDDELAAMLQSRIGSAVKATSFIEGVEKLPVKPAGFDEFDDSFDEWEAPVEAAKVVSPVNVPEILPMASKPGLTLKRETYSQDALFDIDGTRSKLALTKAESTDLFTNYYYDLEPEEVIDYLTPNISARKDIDVVNIPHRSATARYIAWTKAARSRTAHQTQEWENSDKSHLLFGHNNGNVVVE</sequence>
<comment type="subcellular location">
    <subcellularLocation>
        <location evidence="1 9">Nucleus</location>
    </subcellularLocation>
</comment>
<evidence type="ECO:0000259" key="11">
    <source>
        <dbReference type="PROSITE" id="PS51192"/>
    </source>
</evidence>
<gene>
    <name evidence="13" type="ORF">BABINDRAFT_161513</name>
</gene>
<dbReference type="InterPro" id="IPR001650">
    <property type="entry name" value="Helicase_C-like"/>
</dbReference>
<feature type="domain" description="Helicase ATP-binding" evidence="11">
    <location>
        <begin position="111"/>
        <end position="278"/>
    </location>
</feature>
<dbReference type="GO" id="GO:0043138">
    <property type="term" value="F:3'-5' DNA helicase activity"/>
    <property type="evidence" value="ECO:0007669"/>
    <property type="project" value="EnsemblFungi"/>
</dbReference>
<evidence type="ECO:0000256" key="9">
    <source>
        <dbReference type="RuleBase" id="RU367027"/>
    </source>
</evidence>
<dbReference type="STRING" id="984486.A0A1E3QQ69"/>
<dbReference type="SMART" id="SM00490">
    <property type="entry name" value="HELICc"/>
    <property type="match status" value="1"/>
</dbReference>
<dbReference type="Gene3D" id="3.40.50.300">
    <property type="entry name" value="P-loop containing nucleotide triphosphate hydrolases"/>
    <property type="match status" value="2"/>
</dbReference>
<keyword evidence="6" id="KW-0067">ATP-binding</keyword>
<dbReference type="OrthoDB" id="164902at2759"/>
<feature type="compositionally biased region" description="Polar residues" evidence="10">
    <location>
        <begin position="865"/>
        <end position="876"/>
    </location>
</feature>
<dbReference type="GO" id="GO:0005524">
    <property type="term" value="F:ATP binding"/>
    <property type="evidence" value="ECO:0007669"/>
    <property type="project" value="UniProtKB-UniRule"/>
</dbReference>
<evidence type="ECO:0000256" key="1">
    <source>
        <dbReference type="ARBA" id="ARBA00004123"/>
    </source>
</evidence>
<dbReference type="GO" id="GO:0033677">
    <property type="term" value="F:DNA/RNA helicase activity"/>
    <property type="evidence" value="ECO:0007669"/>
    <property type="project" value="EnsemblFungi"/>
</dbReference>
<comment type="similarity">
    <text evidence="2 9">Belongs to the DEAD box helicase family. DEAH subfamily. FANCM sub-subfamily.</text>
</comment>